<keyword evidence="3" id="KW-1185">Reference proteome</keyword>
<evidence type="ECO:0000313" key="3">
    <source>
        <dbReference type="Proteomes" id="UP000191518"/>
    </source>
</evidence>
<dbReference type="STRING" id="29845.A0A1V6RYV1"/>
<dbReference type="PANTHER" id="PTHR21310">
    <property type="entry name" value="AMINOGLYCOSIDE PHOSPHOTRANSFERASE-RELATED-RELATED"/>
    <property type="match status" value="1"/>
</dbReference>
<protein>
    <submittedName>
        <fullName evidence="2">Uncharacterized protein</fullName>
    </submittedName>
</protein>
<feature type="coiled-coil region" evidence="1">
    <location>
        <begin position="519"/>
        <end position="572"/>
    </location>
</feature>
<dbReference type="InterPro" id="IPR011009">
    <property type="entry name" value="Kinase-like_dom_sf"/>
</dbReference>
<keyword evidence="1" id="KW-0175">Coiled coil</keyword>
<evidence type="ECO:0000256" key="1">
    <source>
        <dbReference type="SAM" id="Coils"/>
    </source>
</evidence>
<dbReference type="InterPro" id="IPR051678">
    <property type="entry name" value="AGP_Transferase"/>
</dbReference>
<organism evidence="2 3">
    <name type="scientific">Penicillium vulpinum</name>
    <dbReference type="NCBI Taxonomy" id="29845"/>
    <lineage>
        <taxon>Eukaryota</taxon>
        <taxon>Fungi</taxon>
        <taxon>Dikarya</taxon>
        <taxon>Ascomycota</taxon>
        <taxon>Pezizomycotina</taxon>
        <taxon>Eurotiomycetes</taxon>
        <taxon>Eurotiomycetidae</taxon>
        <taxon>Eurotiales</taxon>
        <taxon>Aspergillaceae</taxon>
        <taxon>Penicillium</taxon>
    </lineage>
</organism>
<proteinExistence type="predicted"/>
<dbReference type="Proteomes" id="UP000191518">
    <property type="component" value="Unassembled WGS sequence"/>
</dbReference>
<dbReference type="SUPFAM" id="SSF56112">
    <property type="entry name" value="Protein kinase-like (PK-like)"/>
    <property type="match status" value="1"/>
</dbReference>
<comment type="caution">
    <text evidence="2">The sequence shown here is derived from an EMBL/GenBank/DDBJ whole genome shotgun (WGS) entry which is preliminary data.</text>
</comment>
<dbReference type="OrthoDB" id="5412996at2759"/>
<reference evidence="3" key="1">
    <citation type="journal article" date="2017" name="Nat. Microbiol.">
        <title>Global analysis of biosynthetic gene clusters reveals vast potential of secondary metabolite production in Penicillium species.</title>
        <authorList>
            <person name="Nielsen J.C."/>
            <person name="Grijseels S."/>
            <person name="Prigent S."/>
            <person name="Ji B."/>
            <person name="Dainat J."/>
            <person name="Nielsen K.F."/>
            <person name="Frisvad J.C."/>
            <person name="Workman M."/>
            <person name="Nielsen J."/>
        </authorList>
    </citation>
    <scope>NUCLEOTIDE SEQUENCE [LARGE SCALE GENOMIC DNA]</scope>
    <source>
        <strain evidence="3">IBT 29486</strain>
    </source>
</reference>
<dbReference type="PANTHER" id="PTHR21310:SF37">
    <property type="entry name" value="AMINOGLYCOSIDE PHOSPHOTRANSFERASE DOMAIN-CONTAINING PROTEIN"/>
    <property type="match status" value="1"/>
</dbReference>
<dbReference type="AlphaFoldDB" id="A0A1V6RYV1"/>
<dbReference type="EMBL" id="MDYP01000015">
    <property type="protein sequence ID" value="OQE06961.1"/>
    <property type="molecule type" value="Genomic_DNA"/>
</dbReference>
<sequence>MSACKPYDDVAWAINSQIWEDWPELLRTDGDIYNDIGVILSEEFSDLECDLFDFLNTGGFNTCFKMSFTNDFGAVIRFPMPGAIMFPEEKVRNEVSVMQSLLDKTSDKIPIPVPSIFRWTEAKESHSKLGPFIIMNYIPHEGSMGDLLEKPGRQVGERSVLNPELKPIRLEVLYGKLASIVLSLSTLSFGRIGSLDKNDNSTWEVLHRPLSYSMNEIVQLGTLPRSKLPPTTYDKASSYFEALAELHISHLISQRNEADVLAYIPTDVLADDFRRKFVARFLFRTLIRDQEQRKQWILYDDGPFPVWCDDFRPENVLVDEAESITGVVDWEFTYTAPAEFSYTPPWWLLLQKPEDWPNGLDDWCTEYEKHLQTFLGAMRQVEDEAIQNKRLVEGQRLSSRMRDSWQSGDFWVMYAARNNFAFDAIYWKKIDRRFFGTTTYEDDNICDVWRKRLHLLEPEEIELMEKYVDLKLKERNTGLFAWDPNEYTVEWIKRMKVIRKIKEMKDNMYTVVIEWEGELQSMVEMKRKVTKRIEEMKGEMERMEIEWKGEIKDMKEMEKKEEVQEMREMKRRKAMEWEEIKRKMEEIELLP</sequence>
<accession>A0A1V6RYV1</accession>
<evidence type="ECO:0000313" key="2">
    <source>
        <dbReference type="EMBL" id="OQE06961.1"/>
    </source>
</evidence>
<name>A0A1V6RYV1_9EURO</name>
<gene>
    <name evidence="2" type="ORF">PENVUL_c015G00423</name>
</gene>